<evidence type="ECO:0008006" key="3">
    <source>
        <dbReference type="Google" id="ProtNLM"/>
    </source>
</evidence>
<accession>A0A7S0RR12</accession>
<feature type="transmembrane region" description="Helical" evidence="1">
    <location>
        <begin position="194"/>
        <end position="214"/>
    </location>
</feature>
<feature type="transmembrane region" description="Helical" evidence="1">
    <location>
        <begin position="226"/>
        <end position="245"/>
    </location>
</feature>
<keyword evidence="1" id="KW-0812">Transmembrane</keyword>
<feature type="transmembrane region" description="Helical" evidence="1">
    <location>
        <begin position="40"/>
        <end position="59"/>
    </location>
</feature>
<feature type="transmembrane region" description="Helical" evidence="1">
    <location>
        <begin position="128"/>
        <end position="146"/>
    </location>
</feature>
<dbReference type="EMBL" id="HBFA01034101">
    <property type="protein sequence ID" value="CAD8685081.1"/>
    <property type="molecule type" value="Transcribed_RNA"/>
</dbReference>
<keyword evidence="1" id="KW-1133">Transmembrane helix</keyword>
<evidence type="ECO:0000256" key="1">
    <source>
        <dbReference type="SAM" id="Phobius"/>
    </source>
</evidence>
<feature type="transmembrane region" description="Helical" evidence="1">
    <location>
        <begin position="251"/>
        <end position="269"/>
    </location>
</feature>
<reference evidence="2" key="1">
    <citation type="submission" date="2021-01" db="EMBL/GenBank/DDBJ databases">
        <authorList>
            <person name="Corre E."/>
            <person name="Pelletier E."/>
            <person name="Niang G."/>
            <person name="Scheremetjew M."/>
            <person name="Finn R."/>
            <person name="Kale V."/>
            <person name="Holt S."/>
            <person name="Cochrane G."/>
            <person name="Meng A."/>
            <person name="Brown T."/>
            <person name="Cohen L."/>
        </authorList>
    </citation>
    <scope>NUCLEOTIDE SEQUENCE</scope>
    <source>
        <strain evidence="2">CCMP722</strain>
    </source>
</reference>
<evidence type="ECO:0000313" key="2">
    <source>
        <dbReference type="EMBL" id="CAD8685081.1"/>
    </source>
</evidence>
<dbReference type="AlphaFoldDB" id="A0A7S0RR12"/>
<protein>
    <recommendedName>
        <fullName evidence="3">Acyltransferase 3 domain-containing protein</fullName>
    </recommendedName>
</protein>
<feature type="transmembrane region" description="Helical" evidence="1">
    <location>
        <begin position="66"/>
        <end position="83"/>
    </location>
</feature>
<keyword evidence="1" id="KW-0472">Membrane</keyword>
<proteinExistence type="predicted"/>
<gene>
    <name evidence="2" type="ORF">POBO1169_LOCUS17105</name>
</gene>
<name>A0A7S0RR12_9CHLO</name>
<organism evidence="2">
    <name type="scientific">Pyramimonas obovata</name>
    <dbReference type="NCBI Taxonomy" id="1411642"/>
    <lineage>
        <taxon>Eukaryota</taxon>
        <taxon>Viridiplantae</taxon>
        <taxon>Chlorophyta</taxon>
        <taxon>Pyramimonadophyceae</taxon>
        <taxon>Pyramimonadales</taxon>
        <taxon>Pyramimonadaceae</taxon>
        <taxon>Pyramimonas</taxon>
        <taxon>Pyramimonas incertae sedis</taxon>
    </lineage>
</organism>
<sequence length="297" mass="34872">MLKYLVYETPPKPSTVICFMANHNQSDENPWPWDTVLDNLLAPFYHMWYMWALVMWRFIIPYWMELRNPVVLSVAMAVFIPFIKSTLSALGMQRVFGYFPFFVVGVVMKQEGHSQLVIEFVSKWETKVWAVAMMGVHIMCMAYASLDRLCLTSVMFSLSIYEDFCARGWHKSRWPDWWEPQWAHGWWLQPFTRVPSIALCLVASLAFLALMPGPDNILRRAGERSLAPYIGHLVMLILLHCYTDLVEDLEWKRVVPTFVIMAAWTIFLFHPRTYSFLLNSLIPPLHQMSFVFKDKSR</sequence>